<reference evidence="4" key="1">
    <citation type="submission" date="2020-06" db="EMBL/GenBank/DDBJ databases">
        <title>Draft genome sequences of strains closely related to Aspergillus parafelis and Aspergillus hiratsukae.</title>
        <authorList>
            <person name="Dos Santos R.A.C."/>
            <person name="Rivero-Menendez O."/>
            <person name="Steenwyk J.L."/>
            <person name="Mead M.E."/>
            <person name="Goldman G.H."/>
            <person name="Alastruey-Izquierdo A."/>
            <person name="Rokas A."/>
        </authorList>
    </citation>
    <scope>NUCLEOTIDE SEQUENCE</scope>
    <source>
        <strain evidence="4">CNM-CM5793</strain>
        <strain evidence="5">CNM-CM6106</strain>
    </source>
</reference>
<organism evidence="4 6">
    <name type="scientific">Aspergillus hiratsukae</name>
    <dbReference type="NCBI Taxonomy" id="1194566"/>
    <lineage>
        <taxon>Eukaryota</taxon>
        <taxon>Fungi</taxon>
        <taxon>Dikarya</taxon>
        <taxon>Ascomycota</taxon>
        <taxon>Pezizomycotina</taxon>
        <taxon>Eurotiomycetes</taxon>
        <taxon>Eurotiomycetidae</taxon>
        <taxon>Eurotiales</taxon>
        <taxon>Aspergillaceae</taxon>
        <taxon>Aspergillus</taxon>
        <taxon>Aspergillus subgen. Fumigati</taxon>
    </lineage>
</organism>
<sequence>MESVNNPKSFLFLPPEIRLLIYRHLLISKSHYIWIYKRYILNHGNKKPLNSKEREGDIVNPIKKLKRKGVTAPGCERFLVVFETRNLPCPALPLFLCNIYDEKQRLTDKAICNLRGVVSARSGPFVVWLKDDSDWFEVISPTIEQVFRELSCSDGPILVTMLLPNCRDMLVPRLLYPEVDLQEYDPLPLFNPLQEYDPLPFFNPFRPETSPLKWEYDQAGVRYSPKEFCIVPDLIEGYRKRYGKDALTVQWKGSESADKWDKTKDLLLGCGWEILHWKKGRIWDLEVYFTLRLGRDLTHGCHDDREALLNEKRSEHLDDAVPSSVREHHRLRRIIAIQSILIVSLLVFAIGAGLAVWTDAGLEIPDMVYSPAQDAIRYKNVVFNSGWGDQKSIYMGLPSEENNKAWDDIHVAPAMIKIPASEAAKLVNKTVPIPYGSGHSSGYYLIGLDVFHQLHCLDMLRKVLWGVDMHHPNDEDAMDHLDHCIEMIRQSLMCSADITVDVWAWNEEKQMVNVRADNMHTCRDFEAIRQWALERHAGEFDRTIHLVDS</sequence>
<dbReference type="AlphaFoldDB" id="A0A8H6PFJ8"/>
<proteinExistence type="inferred from homology"/>
<evidence type="ECO:0000313" key="4">
    <source>
        <dbReference type="EMBL" id="KAF7131150.1"/>
    </source>
</evidence>
<gene>
    <name evidence="4" type="ORF">CNMCM5793_004200</name>
    <name evidence="5" type="ORF">CNMCM6106_004355</name>
</gene>
<evidence type="ECO:0000313" key="6">
    <source>
        <dbReference type="Proteomes" id="UP000630445"/>
    </source>
</evidence>
<keyword evidence="3" id="KW-1133">Transmembrane helix</keyword>
<protein>
    <submittedName>
        <fullName evidence="4">Uncharacterized protein</fullName>
    </submittedName>
</protein>
<dbReference type="GO" id="GO:0043386">
    <property type="term" value="P:mycotoxin biosynthetic process"/>
    <property type="evidence" value="ECO:0007669"/>
    <property type="project" value="InterPro"/>
</dbReference>
<name>A0A8H6PFJ8_9EURO</name>
<feature type="transmembrane region" description="Helical" evidence="3">
    <location>
        <begin position="334"/>
        <end position="357"/>
    </location>
</feature>
<evidence type="ECO:0000256" key="1">
    <source>
        <dbReference type="ARBA" id="ARBA00004685"/>
    </source>
</evidence>
<dbReference type="EMBL" id="JACBAD010001871">
    <property type="protein sequence ID" value="KAF7131150.1"/>
    <property type="molecule type" value="Genomic_DNA"/>
</dbReference>
<comment type="caution">
    <text evidence="4">The sequence shown here is derived from an EMBL/GenBank/DDBJ whole genome shotgun (WGS) entry which is preliminary data.</text>
</comment>
<accession>A0A8H6PFJ8</accession>
<dbReference type="InterPro" id="IPR021765">
    <property type="entry name" value="UstYa-like"/>
</dbReference>
<evidence type="ECO:0000256" key="2">
    <source>
        <dbReference type="ARBA" id="ARBA00035112"/>
    </source>
</evidence>
<dbReference type="EMBL" id="JACBAF010002036">
    <property type="protein sequence ID" value="KAF7169470.1"/>
    <property type="molecule type" value="Genomic_DNA"/>
</dbReference>
<dbReference type="PANTHER" id="PTHR33365:SF4">
    <property type="entry name" value="CYCLOCHLOROTINE BIOSYNTHESIS PROTEIN O"/>
    <property type="match status" value="1"/>
</dbReference>
<dbReference type="OrthoDB" id="3687641at2759"/>
<keyword evidence="6" id="KW-1185">Reference proteome</keyword>
<evidence type="ECO:0000313" key="5">
    <source>
        <dbReference type="EMBL" id="KAF7169470.1"/>
    </source>
</evidence>
<dbReference type="Pfam" id="PF11807">
    <property type="entry name" value="UstYa"/>
    <property type="match status" value="1"/>
</dbReference>
<evidence type="ECO:0000256" key="3">
    <source>
        <dbReference type="SAM" id="Phobius"/>
    </source>
</evidence>
<comment type="similarity">
    <text evidence="2">Belongs to the ustYa family.</text>
</comment>
<keyword evidence="3" id="KW-0812">Transmembrane</keyword>
<dbReference type="Proteomes" id="UP000662466">
    <property type="component" value="Unassembled WGS sequence"/>
</dbReference>
<comment type="pathway">
    <text evidence="1">Mycotoxin biosynthesis.</text>
</comment>
<dbReference type="PANTHER" id="PTHR33365">
    <property type="entry name" value="YALI0B05434P"/>
    <property type="match status" value="1"/>
</dbReference>
<keyword evidence="3" id="KW-0472">Membrane</keyword>
<dbReference type="Proteomes" id="UP000630445">
    <property type="component" value="Unassembled WGS sequence"/>
</dbReference>